<dbReference type="EMBL" id="AMEP01000093">
    <property type="protein sequence ID" value="EKY00063.1"/>
    <property type="molecule type" value="Genomic_DNA"/>
</dbReference>
<name>L1N9K6_9BACT</name>
<dbReference type="Proteomes" id="UP000010433">
    <property type="component" value="Unassembled WGS sequence"/>
</dbReference>
<dbReference type="Pfam" id="PF15889">
    <property type="entry name" value="DUF4738"/>
    <property type="match status" value="1"/>
</dbReference>
<organism evidence="1 2">
    <name type="scientific">Hoylesella saccharolytica F0055</name>
    <dbReference type="NCBI Taxonomy" id="1127699"/>
    <lineage>
        <taxon>Bacteria</taxon>
        <taxon>Pseudomonadati</taxon>
        <taxon>Bacteroidota</taxon>
        <taxon>Bacteroidia</taxon>
        <taxon>Bacteroidales</taxon>
        <taxon>Prevotellaceae</taxon>
        <taxon>Hoylesella</taxon>
    </lineage>
</organism>
<proteinExistence type="predicted"/>
<protein>
    <recommendedName>
        <fullName evidence="3">DUF4738 domain-containing protein</fullName>
    </recommendedName>
</protein>
<reference evidence="1 2" key="1">
    <citation type="submission" date="2012-05" db="EMBL/GenBank/DDBJ databases">
        <authorList>
            <person name="Weinstock G."/>
            <person name="Sodergren E."/>
            <person name="Lobos E.A."/>
            <person name="Fulton L."/>
            <person name="Fulton R."/>
            <person name="Courtney L."/>
            <person name="Fronick C."/>
            <person name="O'Laughlin M."/>
            <person name="Godfrey J."/>
            <person name="Wilson R.M."/>
            <person name="Miner T."/>
            <person name="Farmer C."/>
            <person name="Delehaunty K."/>
            <person name="Cordes M."/>
            <person name="Minx P."/>
            <person name="Tomlinson C."/>
            <person name="Chen J."/>
            <person name="Wollam A."/>
            <person name="Pepin K.H."/>
            <person name="Bhonagiri V."/>
            <person name="Zhang X."/>
            <person name="Suruliraj S."/>
            <person name="Warren W."/>
            <person name="Mitreva M."/>
            <person name="Mardis E.R."/>
            <person name="Wilson R.K."/>
        </authorList>
    </citation>
    <scope>NUCLEOTIDE SEQUENCE [LARGE SCALE GENOMIC DNA]</scope>
    <source>
        <strain evidence="1 2">F0055</strain>
    </source>
</reference>
<dbReference type="InterPro" id="IPR031762">
    <property type="entry name" value="DUF4738"/>
</dbReference>
<gene>
    <name evidence="1" type="ORF">HMPREF9151_01399</name>
</gene>
<evidence type="ECO:0000313" key="2">
    <source>
        <dbReference type="Proteomes" id="UP000010433"/>
    </source>
</evidence>
<dbReference type="STRING" id="1127699.HMPREF9151_01399"/>
<comment type="caution">
    <text evidence="1">The sequence shown here is derived from an EMBL/GenBank/DDBJ whole genome shotgun (WGS) entry which is preliminary data.</text>
</comment>
<dbReference type="PROSITE" id="PS51257">
    <property type="entry name" value="PROKAR_LIPOPROTEIN"/>
    <property type="match status" value="1"/>
</dbReference>
<dbReference type="OrthoDB" id="1036657at2"/>
<dbReference type="AlphaFoldDB" id="L1N9K6"/>
<keyword evidence="2" id="KW-1185">Reference proteome</keyword>
<sequence>MVRKNIYALWAVLFVAFLFACGGKKEQKEYTPKEDKTAKQMLQGIWINADDESVAFKVHGDTIFYPDTTSSPVYFQIIHDTLVMRGADVEKYPIVKQSAHRFVFKNQNGETVTLELSDNPIDKYEFQNKGIRVLNQNQLITRDTVVTYDKRRYHCYVQINPTTFKVLRSTYNDEGVEVDNVYHDNIINLSVFLGKEKLFSKDFKKKDFNGIVPKEFLSQAILNDMTFQQIDAQGIHYDTFIGVPDSPSSYVVEVIVSPEGKLKMQLGS</sequence>
<dbReference type="Gene3D" id="2.40.128.510">
    <property type="entry name" value="Protein of unknown function DUF4738"/>
    <property type="match status" value="1"/>
</dbReference>
<evidence type="ECO:0008006" key="3">
    <source>
        <dbReference type="Google" id="ProtNLM"/>
    </source>
</evidence>
<dbReference type="HOGENOM" id="CLU_1060297_0_0_10"/>
<accession>L1N9K6</accession>
<dbReference type="RefSeq" id="WP_009162713.1">
    <property type="nucleotide sequence ID" value="NZ_KB291002.1"/>
</dbReference>
<dbReference type="PATRIC" id="fig|1127699.3.peg.1292"/>
<evidence type="ECO:0000313" key="1">
    <source>
        <dbReference type="EMBL" id="EKY00063.1"/>
    </source>
</evidence>